<evidence type="ECO:0000313" key="2">
    <source>
        <dbReference type="Proteomes" id="UP000216101"/>
    </source>
</evidence>
<organism evidence="1 2">
    <name type="scientific">Cellvibrio mixtus</name>
    <dbReference type="NCBI Taxonomy" id="39650"/>
    <lineage>
        <taxon>Bacteria</taxon>
        <taxon>Pseudomonadati</taxon>
        <taxon>Pseudomonadota</taxon>
        <taxon>Gammaproteobacteria</taxon>
        <taxon>Cellvibrionales</taxon>
        <taxon>Cellvibrionaceae</taxon>
        <taxon>Cellvibrio</taxon>
    </lineage>
</organism>
<dbReference type="EMBL" id="NHNI01000001">
    <property type="protein sequence ID" value="OZY85943.1"/>
    <property type="molecule type" value="Genomic_DNA"/>
</dbReference>
<dbReference type="STRING" id="1209072.GCA_000766945_02258"/>
<reference evidence="2" key="1">
    <citation type="submission" date="2017-05" db="EMBL/GenBank/DDBJ databases">
        <authorList>
            <person name="Barney B.M."/>
        </authorList>
    </citation>
    <scope>NUCLEOTIDE SEQUENCE [LARGE SCALE GENOMIC DNA]</scope>
    <source>
        <strain evidence="2">PSBB022</strain>
    </source>
</reference>
<proteinExistence type="predicted"/>
<evidence type="ECO:0000313" key="1">
    <source>
        <dbReference type="EMBL" id="OZY85943.1"/>
    </source>
</evidence>
<dbReference type="Pfam" id="PF07277">
    <property type="entry name" value="SapC"/>
    <property type="match status" value="1"/>
</dbReference>
<protein>
    <submittedName>
        <fullName evidence="1">Multidrug transporter</fullName>
    </submittedName>
</protein>
<keyword evidence="2" id="KW-1185">Reference proteome</keyword>
<accession>A0A266Q7T2</accession>
<dbReference type="InterPro" id="IPR010836">
    <property type="entry name" value="SapC"/>
</dbReference>
<dbReference type="AlphaFoldDB" id="A0A266Q7T2"/>
<dbReference type="Proteomes" id="UP000216101">
    <property type="component" value="Unassembled WGS sequence"/>
</dbReference>
<name>A0A266Q7T2_9GAMM</name>
<dbReference type="RefSeq" id="WP_078043322.1">
    <property type="nucleotide sequence ID" value="NZ_NHNI01000001.1"/>
</dbReference>
<sequence length="249" mass="28167">MAKQLMIYDNIQPLSSEIHRNWSVLVEDYSFVTHMISVPVLATEIPFASAEFPIVFSATANEGEYIPLAIMGLKEGENLILNEKNQFTTRYIPAFIRRYPFVLGGDKAADTMALCIDADSATVIKDGSKGRKLFEENGEQSAHLKEVVEFLKDYQYRAEMTKVFCKRLHELDLLEPMQANITFKGREDANMNLMGFYVVKREKLKALSDADALDLFKKDGLELIYSHIQSLSNLNVLISKKSAQLEAAK</sequence>
<comment type="caution">
    <text evidence="1">The sequence shown here is derived from an EMBL/GenBank/DDBJ whole genome shotgun (WGS) entry which is preliminary data.</text>
</comment>
<gene>
    <name evidence="1" type="ORF">CBP51_02605</name>
</gene>